<dbReference type="CDD" id="cd14752">
    <property type="entry name" value="GH31_N"/>
    <property type="match status" value="1"/>
</dbReference>
<dbReference type="RefSeq" id="WP_088700834.1">
    <property type="nucleotide sequence ID" value="NZ_JPUA01000034.1"/>
</dbReference>
<dbReference type="PANTHER" id="PTHR22762">
    <property type="entry name" value="ALPHA-GLUCOSIDASE"/>
    <property type="match status" value="1"/>
</dbReference>
<dbReference type="Gene3D" id="2.60.40.1760">
    <property type="entry name" value="glycosyl hydrolase (family 31)"/>
    <property type="match status" value="1"/>
</dbReference>
<comment type="caution">
    <text evidence="6">The sequence shown here is derived from an EMBL/GenBank/DDBJ whole genome shotgun (WGS) entry which is preliminary data.</text>
</comment>
<feature type="domain" description="Glycosyl hydrolase family 31 C-terminal" evidence="5">
    <location>
        <begin position="596"/>
        <end position="683"/>
    </location>
</feature>
<dbReference type="Proteomes" id="UP000197334">
    <property type="component" value="Unassembled WGS sequence"/>
</dbReference>
<feature type="domain" description="Glycoside hydrolase family 31 N-terminal" evidence="4">
    <location>
        <begin position="27"/>
        <end position="208"/>
    </location>
</feature>
<evidence type="ECO:0000259" key="4">
    <source>
        <dbReference type="Pfam" id="PF13802"/>
    </source>
</evidence>
<evidence type="ECO:0000259" key="3">
    <source>
        <dbReference type="Pfam" id="PF01055"/>
    </source>
</evidence>
<dbReference type="InterPro" id="IPR048395">
    <property type="entry name" value="Glyco_hydro_31_C"/>
</dbReference>
<dbReference type="OrthoDB" id="176168at2"/>
<dbReference type="Pfam" id="PF01055">
    <property type="entry name" value="Glyco_hydro_31_2nd"/>
    <property type="match status" value="1"/>
</dbReference>
<name>A0A246RXL3_9GAMM</name>
<dbReference type="Pfam" id="PF21365">
    <property type="entry name" value="Glyco_hydro_31_3rd"/>
    <property type="match status" value="1"/>
</dbReference>
<dbReference type="GO" id="GO:0004553">
    <property type="term" value="F:hydrolase activity, hydrolyzing O-glycosyl compounds"/>
    <property type="evidence" value="ECO:0007669"/>
    <property type="project" value="InterPro"/>
</dbReference>
<comment type="similarity">
    <text evidence="1 2">Belongs to the glycosyl hydrolase 31 family.</text>
</comment>
<dbReference type="Pfam" id="PF13802">
    <property type="entry name" value="Gal_mutarotas_2"/>
    <property type="match status" value="1"/>
</dbReference>
<dbReference type="GO" id="GO:0005975">
    <property type="term" value="P:carbohydrate metabolic process"/>
    <property type="evidence" value="ECO:0007669"/>
    <property type="project" value="InterPro"/>
</dbReference>
<gene>
    <name evidence="6" type="ORF">JI62_14425</name>
</gene>
<evidence type="ECO:0000256" key="1">
    <source>
        <dbReference type="ARBA" id="ARBA00007806"/>
    </source>
</evidence>
<dbReference type="InterPro" id="IPR025887">
    <property type="entry name" value="Glyco_hydro_31_N_dom"/>
</dbReference>
<keyword evidence="7" id="KW-1185">Reference proteome</keyword>
<dbReference type="EMBL" id="JPUA01000034">
    <property type="protein sequence ID" value="OWV28836.1"/>
    <property type="molecule type" value="Genomic_DNA"/>
</dbReference>
<dbReference type="Gene3D" id="3.20.20.80">
    <property type="entry name" value="Glycosidases"/>
    <property type="match status" value="1"/>
</dbReference>
<dbReference type="CDD" id="cd06599">
    <property type="entry name" value="GH31_glycosidase_Aec37"/>
    <property type="match status" value="1"/>
</dbReference>
<evidence type="ECO:0000313" key="6">
    <source>
        <dbReference type="EMBL" id="OWV28836.1"/>
    </source>
</evidence>
<keyword evidence="2" id="KW-0326">Glycosidase</keyword>
<dbReference type="GO" id="GO:0030246">
    <property type="term" value="F:carbohydrate binding"/>
    <property type="evidence" value="ECO:0007669"/>
    <property type="project" value="InterPro"/>
</dbReference>
<dbReference type="SUPFAM" id="SSF51011">
    <property type="entry name" value="Glycosyl hydrolase domain"/>
    <property type="match status" value="1"/>
</dbReference>
<keyword evidence="2" id="KW-0378">Hydrolase</keyword>
<dbReference type="SUPFAM" id="SSF51445">
    <property type="entry name" value="(Trans)glycosidases"/>
    <property type="match status" value="1"/>
</dbReference>
<dbReference type="InterPro" id="IPR000322">
    <property type="entry name" value="Glyco_hydro_31_TIM"/>
</dbReference>
<dbReference type="InterPro" id="IPR017853">
    <property type="entry name" value="GH"/>
</dbReference>
<organism evidence="6 7">
    <name type="scientific">Halomonas campaniensis</name>
    <dbReference type="NCBI Taxonomy" id="213554"/>
    <lineage>
        <taxon>Bacteria</taxon>
        <taxon>Pseudomonadati</taxon>
        <taxon>Pseudomonadota</taxon>
        <taxon>Gammaproteobacteria</taxon>
        <taxon>Oceanospirillales</taxon>
        <taxon>Halomonadaceae</taxon>
        <taxon>Halomonas</taxon>
    </lineage>
</organism>
<sequence>MKTLKDWRLEHHDDTTVQLRVHDRHLICINILDNTLFRVRLLKDGAWRLNRSWTINPDGNTLPKGRPRDSLTGFSCPTYKLGWSDGQLQIETDALRLTVSQPLHFRWEAFVDEGWKYLTEDRPTGAYMLGVKNHAHAHFLRRHPDERVYGLGEKAGLLERTGRRFEMRSLDAMGYDAECTDPLYKHLPFTLTQTASTGSFSLFYDTLNTCVLNIGQELDNYHAPYRSFTADDGDLDYYFRWSPQLLDLVKSQLALTGGMAFPPRWSLGYSGSTMAYTDAPDAQDQLIGFLRKLENEAIPCDSFHLSSGYTSIEDKRYVFHWNNDKVPDPAALTKAFNDAGVRLIANIKPCLLRNHPRYAEVANNKLFIQDSESDQPELSSFWDDEGSHLDFTNPDTLSWWKENVTQQLLNLGITSTWNDNNEFEVWDHGARCVGFGEEIEVGLIRPLHSLLMVHASWEAQSQHAPQHRPYVVTRSGCAGLQQFAQTWTGDNKTSWESLRWNIRMGLGLSLSGIYNIGHDVGGFAGPQPGPELLLRWVQNGIFHPRFSIHSWNNDGSVTEPWTHPSAAEGIRAAIQFRYRLLPYFYTCLWQAVNNNEPMLRPTFLDHENDAQTYADTDDFLLGRDLLVASVVEQGADKRRIYLPDNHAGWWDYWTGQLHPPGTWFEKPVTLADMPLFVKAGSILPLANEAMKATPEAQVGRTLALFPQPGAFSCTSLIYDDDGESKDSPHCVTSLLLSGDEHGLELQISHAGNMPLPFSQLNIVLPAGENRPLSYDGQIIQRDGWITVGEAP</sequence>
<dbReference type="Gene3D" id="2.60.40.1180">
    <property type="entry name" value="Golgi alpha-mannosidase II"/>
    <property type="match status" value="1"/>
</dbReference>
<protein>
    <submittedName>
        <fullName evidence="6">Alpha-glucosidase</fullName>
    </submittedName>
</protein>
<dbReference type="PANTHER" id="PTHR22762:SF165">
    <property type="entry name" value="PUTATIVE (AFU_ORTHOLOGUE AFUA_1G06560)-RELATED"/>
    <property type="match status" value="1"/>
</dbReference>
<evidence type="ECO:0000313" key="7">
    <source>
        <dbReference type="Proteomes" id="UP000197334"/>
    </source>
</evidence>
<dbReference type="AlphaFoldDB" id="A0A246RXL3"/>
<feature type="domain" description="Glycoside hydrolase family 31 TIM barrel" evidence="3">
    <location>
        <begin position="260"/>
        <end position="586"/>
    </location>
</feature>
<accession>A0A246RXL3</accession>
<dbReference type="InterPro" id="IPR013780">
    <property type="entry name" value="Glyco_hydro_b"/>
</dbReference>
<reference evidence="6 7" key="1">
    <citation type="submission" date="2014-08" db="EMBL/GenBank/DDBJ databases">
        <title>Draft genome sequence of a novel L-asparaginase producing marine bacterium, Halomonas campaniensis.</title>
        <authorList>
            <person name="Sundarakrishnan B."/>
            <person name="Moushumi Priya A."/>
            <person name="Raman G."/>
            <person name="Sakthivel N."/>
            <person name="Park S."/>
            <person name="Jayachandran S."/>
        </authorList>
    </citation>
    <scope>NUCLEOTIDE SEQUENCE [LARGE SCALE GENOMIC DNA]</scope>
    <source>
        <strain evidence="6 7">SK03</strain>
    </source>
</reference>
<evidence type="ECO:0000259" key="5">
    <source>
        <dbReference type="Pfam" id="PF21365"/>
    </source>
</evidence>
<evidence type="ECO:0000256" key="2">
    <source>
        <dbReference type="RuleBase" id="RU361185"/>
    </source>
</evidence>
<proteinExistence type="inferred from homology"/>
<dbReference type="SUPFAM" id="SSF74650">
    <property type="entry name" value="Galactose mutarotase-like"/>
    <property type="match status" value="1"/>
</dbReference>
<dbReference type="InterPro" id="IPR011013">
    <property type="entry name" value="Gal_mutarotase_sf_dom"/>
</dbReference>